<sequence length="110" mass="12090">MGIRLEEIYRQIMPNKLRDLVVGFGRGAEWKDARNVPARTLILFVSRPVCQATDTETLTSQLVPFALFTALQVPLALRCCDGGSVCGQFSPGPVHALAVQWSRFGQLIAC</sequence>
<keyword evidence="2" id="KW-1185">Reference proteome</keyword>
<proteinExistence type="predicted"/>
<dbReference type="EMBL" id="JACVVK020000114">
    <property type="protein sequence ID" value="KAK7491415.1"/>
    <property type="molecule type" value="Genomic_DNA"/>
</dbReference>
<evidence type="ECO:0000313" key="1">
    <source>
        <dbReference type="EMBL" id="KAK7491415.1"/>
    </source>
</evidence>
<dbReference type="AlphaFoldDB" id="A0ABD0KWI4"/>
<reference evidence="1 2" key="1">
    <citation type="journal article" date="2023" name="Sci. Data">
        <title>Genome assembly of the Korean intertidal mud-creeper Batillaria attramentaria.</title>
        <authorList>
            <person name="Patra A.K."/>
            <person name="Ho P.T."/>
            <person name="Jun S."/>
            <person name="Lee S.J."/>
            <person name="Kim Y."/>
            <person name="Won Y.J."/>
        </authorList>
    </citation>
    <scope>NUCLEOTIDE SEQUENCE [LARGE SCALE GENOMIC DNA]</scope>
    <source>
        <strain evidence="1">Wonlab-2016</strain>
    </source>
</reference>
<comment type="caution">
    <text evidence="1">The sequence shown here is derived from an EMBL/GenBank/DDBJ whole genome shotgun (WGS) entry which is preliminary data.</text>
</comment>
<dbReference type="Proteomes" id="UP001519460">
    <property type="component" value="Unassembled WGS sequence"/>
</dbReference>
<organism evidence="1 2">
    <name type="scientific">Batillaria attramentaria</name>
    <dbReference type="NCBI Taxonomy" id="370345"/>
    <lineage>
        <taxon>Eukaryota</taxon>
        <taxon>Metazoa</taxon>
        <taxon>Spiralia</taxon>
        <taxon>Lophotrochozoa</taxon>
        <taxon>Mollusca</taxon>
        <taxon>Gastropoda</taxon>
        <taxon>Caenogastropoda</taxon>
        <taxon>Sorbeoconcha</taxon>
        <taxon>Cerithioidea</taxon>
        <taxon>Batillariidae</taxon>
        <taxon>Batillaria</taxon>
    </lineage>
</organism>
<accession>A0ABD0KWI4</accession>
<gene>
    <name evidence="1" type="ORF">BaRGS_00017244</name>
</gene>
<protein>
    <submittedName>
        <fullName evidence="1">Uncharacterized protein</fullName>
    </submittedName>
</protein>
<name>A0ABD0KWI4_9CAEN</name>
<evidence type="ECO:0000313" key="2">
    <source>
        <dbReference type="Proteomes" id="UP001519460"/>
    </source>
</evidence>